<reference evidence="3" key="3">
    <citation type="submission" date="2021-08" db="EMBL/GenBank/DDBJ databases">
        <authorList>
            <person name="Tani A."/>
            <person name="Ola A."/>
            <person name="Ogura Y."/>
            <person name="Katsura K."/>
            <person name="Hayashi T."/>
        </authorList>
    </citation>
    <scope>NUCLEOTIDE SEQUENCE</scope>
    <source>
        <strain evidence="3">DSM 22415</strain>
    </source>
</reference>
<dbReference type="EMBL" id="CABFVH010000007">
    <property type="protein sequence ID" value="VUF12083.1"/>
    <property type="molecule type" value="Genomic_DNA"/>
</dbReference>
<keyword evidence="6" id="KW-1185">Reference proteome</keyword>
<dbReference type="InterPro" id="IPR029045">
    <property type="entry name" value="ClpP/crotonase-like_dom_sf"/>
</dbReference>
<dbReference type="Pfam" id="PF00378">
    <property type="entry name" value="ECH_1"/>
    <property type="match status" value="1"/>
</dbReference>
<dbReference type="PANTHER" id="PTHR11941">
    <property type="entry name" value="ENOYL-COA HYDRATASE-RELATED"/>
    <property type="match status" value="1"/>
</dbReference>
<evidence type="ECO:0000256" key="2">
    <source>
        <dbReference type="RuleBase" id="RU003707"/>
    </source>
</evidence>
<gene>
    <name evidence="4" type="primary">echA8_1</name>
    <name evidence="3" type="ORF">IFDJLNFL_0967</name>
    <name evidence="4" type="ORF">MTDSW087_01771</name>
</gene>
<evidence type="ECO:0000313" key="4">
    <source>
        <dbReference type="EMBL" id="VUF12083.1"/>
    </source>
</evidence>
<dbReference type="Proteomes" id="UP000401717">
    <property type="component" value="Unassembled WGS sequence"/>
</dbReference>
<protein>
    <submittedName>
        <fullName evidence="3 4">Enoyl-CoA hydratase echA8</fullName>
        <ecNumber evidence="4">4.2.1.17</ecNumber>
    </submittedName>
</protein>
<dbReference type="InterPro" id="IPR018376">
    <property type="entry name" value="Enoyl-CoA_hyd/isom_CS"/>
</dbReference>
<organism evidence="4 5">
    <name type="scientific">Methylobacterium dankookense</name>
    <dbReference type="NCBI Taxonomy" id="560405"/>
    <lineage>
        <taxon>Bacteria</taxon>
        <taxon>Pseudomonadati</taxon>
        <taxon>Pseudomonadota</taxon>
        <taxon>Alphaproteobacteria</taxon>
        <taxon>Hyphomicrobiales</taxon>
        <taxon>Methylobacteriaceae</taxon>
        <taxon>Methylobacterium</taxon>
    </lineage>
</organism>
<evidence type="ECO:0000313" key="5">
    <source>
        <dbReference type="Proteomes" id="UP000401717"/>
    </source>
</evidence>
<dbReference type="EMBL" id="BPQI01000017">
    <property type="protein sequence ID" value="GJD55085.1"/>
    <property type="molecule type" value="Genomic_DNA"/>
</dbReference>
<keyword evidence="4" id="KW-0456">Lyase</keyword>
<evidence type="ECO:0000256" key="1">
    <source>
        <dbReference type="ARBA" id="ARBA00005254"/>
    </source>
</evidence>
<dbReference type="OrthoDB" id="9795727at2"/>
<dbReference type="InterPro" id="IPR001753">
    <property type="entry name" value="Enoyl-CoA_hydra/iso"/>
</dbReference>
<evidence type="ECO:0000313" key="3">
    <source>
        <dbReference type="EMBL" id="GJD55085.1"/>
    </source>
</evidence>
<dbReference type="PANTHER" id="PTHR11941:SF54">
    <property type="entry name" value="ENOYL-COA HYDRATASE, MITOCHONDRIAL"/>
    <property type="match status" value="1"/>
</dbReference>
<reference evidence="4 5" key="1">
    <citation type="submission" date="2019-06" db="EMBL/GenBank/DDBJ databases">
        <authorList>
            <person name="Rodrigo-Torres L."/>
            <person name="Arahal R. D."/>
            <person name="Lucena T."/>
        </authorList>
    </citation>
    <scope>NUCLEOTIDE SEQUENCE [LARGE SCALE GENOMIC DNA]</scope>
    <source>
        <strain evidence="4 5">SW08-7</strain>
    </source>
</reference>
<sequence>MVTVETRGSVAVLTLDRAARRNALGTESMRVLSAALRDADADPAVRVIVLTGAPPAFCAGSDLKELGGLSIPAMCDHEAETAAVVRGIGFLSKPVVAAVEGYALGGGFILAVSCDVVVSAENVRWHLAEVTNGWLPVWGLQALTARVGPVRARLLTWGAEPIDGREALRLGVADYDAPAGGALDRAMAVADGLARLPAEAVVSAKRFFEPFVMADAERLDSVASRMFARDCESSAAQATLSRFTVTK</sequence>
<accession>A0A564FVG8</accession>
<comment type="similarity">
    <text evidence="1 2">Belongs to the enoyl-CoA hydratase/isomerase family.</text>
</comment>
<dbReference type="EC" id="4.2.1.17" evidence="4"/>
<dbReference type="Gene3D" id="3.90.226.10">
    <property type="entry name" value="2-enoyl-CoA Hydratase, Chain A, domain 1"/>
    <property type="match status" value="1"/>
</dbReference>
<reference evidence="3" key="2">
    <citation type="journal article" date="2021" name="Front. Microbiol.">
        <title>Comprehensive Comparative Genomics and Phenotyping of Methylobacterium Species.</title>
        <authorList>
            <person name="Alessa O."/>
            <person name="Ogura Y."/>
            <person name="Fujitani Y."/>
            <person name="Takami H."/>
            <person name="Hayashi T."/>
            <person name="Sahin N."/>
            <person name="Tani A."/>
        </authorList>
    </citation>
    <scope>NUCLEOTIDE SEQUENCE</scope>
    <source>
        <strain evidence="3">DSM 22415</strain>
    </source>
</reference>
<dbReference type="AlphaFoldDB" id="A0A564FVG8"/>
<dbReference type="CDD" id="cd06558">
    <property type="entry name" value="crotonase-like"/>
    <property type="match status" value="1"/>
</dbReference>
<dbReference type="PROSITE" id="PS00166">
    <property type="entry name" value="ENOYL_COA_HYDRATASE"/>
    <property type="match status" value="1"/>
</dbReference>
<dbReference type="RefSeq" id="WP_144762875.1">
    <property type="nucleotide sequence ID" value="NZ_BPQI01000017.1"/>
</dbReference>
<proteinExistence type="inferred from homology"/>
<evidence type="ECO:0000313" key="6">
    <source>
        <dbReference type="Proteomes" id="UP001055303"/>
    </source>
</evidence>
<dbReference type="GO" id="GO:0006635">
    <property type="term" value="P:fatty acid beta-oxidation"/>
    <property type="evidence" value="ECO:0007669"/>
    <property type="project" value="TreeGrafter"/>
</dbReference>
<dbReference type="SUPFAM" id="SSF52096">
    <property type="entry name" value="ClpP/crotonase"/>
    <property type="match status" value="1"/>
</dbReference>
<dbReference type="GO" id="GO:0004300">
    <property type="term" value="F:enoyl-CoA hydratase activity"/>
    <property type="evidence" value="ECO:0007669"/>
    <property type="project" value="UniProtKB-EC"/>
</dbReference>
<dbReference type="Proteomes" id="UP001055303">
    <property type="component" value="Unassembled WGS sequence"/>
</dbReference>
<name>A0A564FVG8_9HYPH</name>